<keyword evidence="2" id="KW-0677">Repeat</keyword>
<dbReference type="InterPro" id="IPR011990">
    <property type="entry name" value="TPR-like_helical_dom_sf"/>
</dbReference>
<dbReference type="SMART" id="SM00028">
    <property type="entry name" value="TPR"/>
    <property type="match status" value="3"/>
</dbReference>
<evidence type="ECO:0000256" key="5">
    <source>
        <dbReference type="ARBA" id="ARBA00023237"/>
    </source>
</evidence>
<dbReference type="PRINTS" id="PR01021">
    <property type="entry name" value="OMPADOMAIN"/>
</dbReference>
<dbReference type="InterPro" id="IPR019734">
    <property type="entry name" value="TPR_rpt"/>
</dbReference>
<dbReference type="RefSeq" id="WP_110360316.1">
    <property type="nucleotide sequence ID" value="NZ_QFLI01000003.1"/>
</dbReference>
<dbReference type="OrthoDB" id="1110381at2"/>
<dbReference type="EMBL" id="QFLI01000003">
    <property type="protein sequence ID" value="PXY01503.1"/>
    <property type="molecule type" value="Genomic_DNA"/>
</dbReference>
<sequence length="645" mass="73645">MKKSTIFFLVILMVNVSFAQKKYSIKSRRAIHFYEEAGQYYRNRDNQKTLESLSKALEVNDKFIEAYLFQADVYYTLKDSKAEIEAYQKAIAIDGSYFPRVHFNLGNAYLKQGEYQKAKDKFQDFLSFSKISSRNKAKAQKRIKNCDFAMNMIANPVDFKPINIGDAINTKYDEYWPSLTADEEVLVFTRLSPAEKSTQVKLELQEDFWISLKEEEAWRPAKGLSEIINTTSNEGAQSITADGRFMYFTACGRKDGLGRCDLYYSVREGDRWSKPRNLGPTINSAAWEAQPSISADGRVLYFVSNRKSGKGKMDIWRSELMENLADGRQRWSKPENMNFNTANNEMSPFIHASNQYLVIASDGLPGMGSYDLFKLMQQEDGKWSEPENLGYPINTHGEELGLVINAKSDKAYFASNRLEGKGKDIFVFDLPKEHQPPMVSWLKGKIYDVDTKENLYASLQLIDLSSKDTLGRIHSDRVNGKYLVCLPAGKEYLFAAESEGYLYYSDHFSLLENQEKNQPQELNIGLQKLVTGSEIVLRNVFFDTDSWEILPKSESELSILYKLMNQNQDLIVEISGHTDNTGSEEHNLSLSENRAKAVCDYLIAKGIEKDRLLYKGFGSSKAIANNNTEEGKALNRRTEFRVVKD</sequence>
<evidence type="ECO:0000256" key="4">
    <source>
        <dbReference type="ARBA" id="ARBA00023136"/>
    </source>
</evidence>
<dbReference type="PANTHER" id="PTHR30329:SF21">
    <property type="entry name" value="LIPOPROTEIN YIAD-RELATED"/>
    <property type="match status" value="1"/>
</dbReference>
<dbReference type="InterPro" id="IPR011659">
    <property type="entry name" value="WD40"/>
</dbReference>
<dbReference type="InterPro" id="IPR036737">
    <property type="entry name" value="OmpA-like_sf"/>
</dbReference>
<keyword evidence="5" id="KW-0998">Cell outer membrane</keyword>
<dbReference type="InterPro" id="IPR011042">
    <property type="entry name" value="6-blade_b-propeller_TolB-like"/>
</dbReference>
<dbReference type="SUPFAM" id="SSF48452">
    <property type="entry name" value="TPR-like"/>
    <property type="match status" value="1"/>
</dbReference>
<dbReference type="CDD" id="cd07185">
    <property type="entry name" value="OmpA_C-like"/>
    <property type="match status" value="1"/>
</dbReference>
<name>A0A2V3ZYZ6_9BACT</name>
<evidence type="ECO:0000256" key="1">
    <source>
        <dbReference type="ARBA" id="ARBA00004442"/>
    </source>
</evidence>
<dbReference type="Pfam" id="PF07676">
    <property type="entry name" value="PD40"/>
    <property type="match status" value="2"/>
</dbReference>
<dbReference type="SUPFAM" id="SSF82171">
    <property type="entry name" value="DPP6 N-terminal domain-like"/>
    <property type="match status" value="1"/>
</dbReference>
<dbReference type="SUPFAM" id="SSF103088">
    <property type="entry name" value="OmpA-like"/>
    <property type="match status" value="1"/>
</dbReference>
<dbReference type="PANTHER" id="PTHR30329">
    <property type="entry name" value="STATOR ELEMENT OF FLAGELLAR MOTOR COMPLEX"/>
    <property type="match status" value="1"/>
</dbReference>
<accession>A0A2V3ZYZ6</accession>
<dbReference type="Gene3D" id="2.120.10.30">
    <property type="entry name" value="TolB, C-terminal domain"/>
    <property type="match status" value="1"/>
</dbReference>
<dbReference type="GO" id="GO:0009279">
    <property type="term" value="C:cell outer membrane"/>
    <property type="evidence" value="ECO:0007669"/>
    <property type="project" value="UniProtKB-SubCell"/>
</dbReference>
<evidence type="ECO:0000256" key="7">
    <source>
        <dbReference type="PROSITE-ProRule" id="PRU00473"/>
    </source>
</evidence>
<reference evidence="9 10" key="1">
    <citation type="submission" date="2018-05" db="EMBL/GenBank/DDBJ databases">
        <title>Marinifilum breve JC075T sp. nov., a marine bacterium isolated from Yongle Blue Hole in the South China Sea.</title>
        <authorList>
            <person name="Fu T."/>
        </authorList>
    </citation>
    <scope>NUCLEOTIDE SEQUENCE [LARGE SCALE GENOMIC DNA]</scope>
    <source>
        <strain evidence="9 10">JC075</strain>
    </source>
</reference>
<dbReference type="InterPro" id="IPR006664">
    <property type="entry name" value="OMP_bac"/>
</dbReference>
<feature type="repeat" description="TPR" evidence="6">
    <location>
        <begin position="99"/>
        <end position="132"/>
    </location>
</feature>
<evidence type="ECO:0000256" key="6">
    <source>
        <dbReference type="PROSITE-ProRule" id="PRU00339"/>
    </source>
</evidence>
<comment type="caution">
    <text evidence="9">The sequence shown here is derived from an EMBL/GenBank/DDBJ whole genome shotgun (WGS) entry which is preliminary data.</text>
</comment>
<comment type="subcellular location">
    <subcellularLocation>
        <location evidence="1">Cell outer membrane</location>
    </subcellularLocation>
</comment>
<evidence type="ECO:0000313" key="10">
    <source>
        <dbReference type="Proteomes" id="UP000248079"/>
    </source>
</evidence>
<dbReference type="Gene3D" id="3.30.1330.60">
    <property type="entry name" value="OmpA-like domain"/>
    <property type="match status" value="1"/>
</dbReference>
<dbReference type="Pfam" id="PF00691">
    <property type="entry name" value="OmpA"/>
    <property type="match status" value="1"/>
</dbReference>
<keyword evidence="3 6" id="KW-0802">TPR repeat</keyword>
<keyword evidence="10" id="KW-1185">Reference proteome</keyword>
<proteinExistence type="predicted"/>
<gene>
    <name evidence="9" type="ORF">DF185_08440</name>
</gene>
<evidence type="ECO:0000259" key="8">
    <source>
        <dbReference type="PROSITE" id="PS51123"/>
    </source>
</evidence>
<keyword evidence="4 7" id="KW-0472">Membrane</keyword>
<dbReference type="PROSITE" id="PS51123">
    <property type="entry name" value="OMPA_2"/>
    <property type="match status" value="1"/>
</dbReference>
<dbReference type="Gene3D" id="1.25.40.10">
    <property type="entry name" value="Tetratricopeptide repeat domain"/>
    <property type="match status" value="1"/>
</dbReference>
<evidence type="ECO:0000256" key="2">
    <source>
        <dbReference type="ARBA" id="ARBA00022737"/>
    </source>
</evidence>
<dbReference type="Proteomes" id="UP000248079">
    <property type="component" value="Unassembled WGS sequence"/>
</dbReference>
<evidence type="ECO:0000313" key="9">
    <source>
        <dbReference type="EMBL" id="PXY01503.1"/>
    </source>
</evidence>
<feature type="domain" description="OmpA-like" evidence="8">
    <location>
        <begin position="530"/>
        <end position="645"/>
    </location>
</feature>
<dbReference type="InterPro" id="IPR006665">
    <property type="entry name" value="OmpA-like"/>
</dbReference>
<dbReference type="InterPro" id="IPR013105">
    <property type="entry name" value="TPR_2"/>
</dbReference>
<organism evidence="9 10">
    <name type="scientific">Marinifilum breve</name>
    <dbReference type="NCBI Taxonomy" id="2184082"/>
    <lineage>
        <taxon>Bacteria</taxon>
        <taxon>Pseudomonadati</taxon>
        <taxon>Bacteroidota</taxon>
        <taxon>Bacteroidia</taxon>
        <taxon>Marinilabiliales</taxon>
        <taxon>Marinifilaceae</taxon>
    </lineage>
</organism>
<dbReference type="AlphaFoldDB" id="A0A2V3ZYZ6"/>
<dbReference type="Pfam" id="PF13181">
    <property type="entry name" value="TPR_8"/>
    <property type="match status" value="1"/>
</dbReference>
<dbReference type="PROSITE" id="PS50005">
    <property type="entry name" value="TPR"/>
    <property type="match status" value="1"/>
</dbReference>
<dbReference type="InterPro" id="IPR050330">
    <property type="entry name" value="Bact_OuterMem_StrucFunc"/>
</dbReference>
<dbReference type="Pfam" id="PF07719">
    <property type="entry name" value="TPR_2"/>
    <property type="match status" value="1"/>
</dbReference>
<evidence type="ECO:0000256" key="3">
    <source>
        <dbReference type="ARBA" id="ARBA00022803"/>
    </source>
</evidence>
<protein>
    <recommendedName>
        <fullName evidence="8">OmpA-like domain-containing protein</fullName>
    </recommendedName>
</protein>